<name>A0A382N0R8_9ZZZZ</name>
<proteinExistence type="predicted"/>
<dbReference type="AlphaFoldDB" id="A0A382N0R8"/>
<organism evidence="1">
    <name type="scientific">marine metagenome</name>
    <dbReference type="NCBI Taxonomy" id="408172"/>
    <lineage>
        <taxon>unclassified sequences</taxon>
        <taxon>metagenomes</taxon>
        <taxon>ecological metagenomes</taxon>
    </lineage>
</organism>
<feature type="non-terminal residue" evidence="1">
    <location>
        <position position="1"/>
    </location>
</feature>
<protein>
    <submittedName>
        <fullName evidence="1">Uncharacterized protein</fullName>
    </submittedName>
</protein>
<evidence type="ECO:0000313" key="1">
    <source>
        <dbReference type="EMBL" id="SVC53171.1"/>
    </source>
</evidence>
<reference evidence="1" key="1">
    <citation type="submission" date="2018-05" db="EMBL/GenBank/DDBJ databases">
        <authorList>
            <person name="Lanie J.A."/>
            <person name="Ng W.-L."/>
            <person name="Kazmierczak K.M."/>
            <person name="Andrzejewski T.M."/>
            <person name="Davidsen T.M."/>
            <person name="Wayne K.J."/>
            <person name="Tettelin H."/>
            <person name="Glass J.I."/>
            <person name="Rusch D."/>
            <person name="Podicherti R."/>
            <person name="Tsui H.-C.T."/>
            <person name="Winkler M.E."/>
        </authorList>
    </citation>
    <scope>NUCLEOTIDE SEQUENCE</scope>
</reference>
<dbReference type="EMBL" id="UINC01096353">
    <property type="protein sequence ID" value="SVC53171.1"/>
    <property type="molecule type" value="Genomic_DNA"/>
</dbReference>
<gene>
    <name evidence="1" type="ORF">METZ01_LOCUS306025</name>
</gene>
<accession>A0A382N0R8</accession>
<sequence length="32" mass="3641">VTRDIIEKLKLELENDIDYLNKELEAAGPLGQ</sequence>